<feature type="binding site" evidence="15">
    <location>
        <position position="175"/>
    </location>
    <ligand>
        <name>NADP(+)</name>
        <dbReference type="ChEBI" id="CHEBI:58349"/>
    </ligand>
</feature>
<dbReference type="PIRSF" id="PIRSF000148">
    <property type="entry name" value="ASA_dh"/>
    <property type="match status" value="1"/>
</dbReference>
<dbReference type="GO" id="GO:0009089">
    <property type="term" value="P:lysine biosynthetic process via diaminopimelate"/>
    <property type="evidence" value="ECO:0007669"/>
    <property type="project" value="UniProtKB-UniRule"/>
</dbReference>
<evidence type="ECO:0000256" key="8">
    <source>
        <dbReference type="ARBA" id="ARBA00022697"/>
    </source>
</evidence>
<dbReference type="InterPro" id="IPR005986">
    <property type="entry name" value="Asp_semialdehyde_DH_beta"/>
</dbReference>
<comment type="pathway">
    <text evidence="3 15">Amino-acid biosynthesis; L-threonine biosynthesis; L-threonine from L-aspartate: step 2/5.</text>
</comment>
<name>A0A1H7X7A1_9LACT</name>
<dbReference type="GO" id="GO:0046983">
    <property type="term" value="F:protein dimerization activity"/>
    <property type="evidence" value="ECO:0007669"/>
    <property type="project" value="InterPro"/>
</dbReference>
<dbReference type="CDD" id="cd18131">
    <property type="entry name" value="ASADH_C_bac_euk_like"/>
    <property type="match status" value="1"/>
</dbReference>
<dbReference type="GO" id="GO:0050661">
    <property type="term" value="F:NADP binding"/>
    <property type="evidence" value="ECO:0007669"/>
    <property type="project" value="UniProtKB-UniRule"/>
</dbReference>
<feature type="binding site" evidence="15">
    <location>
        <position position="306"/>
    </location>
    <ligand>
        <name>NADP(+)</name>
        <dbReference type="ChEBI" id="CHEBI:58349"/>
    </ligand>
</feature>
<keyword evidence="13 15" id="KW-0486">Methionine biosynthesis</keyword>
<dbReference type="EC" id="1.2.1.11" evidence="6 15"/>
<dbReference type="Pfam" id="PF02774">
    <property type="entry name" value="Semialdhyde_dhC"/>
    <property type="match status" value="1"/>
</dbReference>
<proteinExistence type="inferred from homology"/>
<comment type="similarity">
    <text evidence="4 15">Belongs to the aspartate-semialdehyde dehydrogenase family.</text>
</comment>
<feature type="binding site" evidence="15">
    <location>
        <begin position="156"/>
        <end position="157"/>
    </location>
    <ligand>
        <name>NADP(+)</name>
        <dbReference type="ChEBI" id="CHEBI:58349"/>
    </ligand>
</feature>
<evidence type="ECO:0000313" key="20">
    <source>
        <dbReference type="Proteomes" id="UP000198548"/>
    </source>
</evidence>
<organism evidence="19 20">
    <name type="scientific">Alkalibacterium putridalgicola</name>
    <dbReference type="NCBI Taxonomy" id="426703"/>
    <lineage>
        <taxon>Bacteria</taxon>
        <taxon>Bacillati</taxon>
        <taxon>Bacillota</taxon>
        <taxon>Bacilli</taxon>
        <taxon>Lactobacillales</taxon>
        <taxon>Carnobacteriaceae</taxon>
        <taxon>Alkalibacterium</taxon>
    </lineage>
</organism>
<evidence type="ECO:0000256" key="1">
    <source>
        <dbReference type="ARBA" id="ARBA00005021"/>
    </source>
</evidence>
<comment type="caution">
    <text evidence="15">Lacks conserved residue(s) required for the propagation of feature annotation.</text>
</comment>
<feature type="binding site" evidence="15">
    <location>
        <position position="153"/>
    </location>
    <ligand>
        <name>substrate</name>
    </ligand>
</feature>
<keyword evidence="7 15" id="KW-0028">Amino-acid biosynthesis</keyword>
<dbReference type="GO" id="GO:0019877">
    <property type="term" value="P:diaminopimelate biosynthetic process"/>
    <property type="evidence" value="ECO:0007669"/>
    <property type="project" value="UniProtKB-UniRule"/>
</dbReference>
<dbReference type="RefSeq" id="WP_091489874.1">
    <property type="nucleotide sequence ID" value="NZ_BJUX01000042.1"/>
</dbReference>
<keyword evidence="8 15" id="KW-0791">Threonine biosynthesis</keyword>
<keyword evidence="10 15" id="KW-0220">Diaminopimelate biosynthesis</keyword>
<evidence type="ECO:0000256" key="5">
    <source>
        <dbReference type="ARBA" id="ARBA00011738"/>
    </source>
</evidence>
<dbReference type="InterPro" id="IPR036291">
    <property type="entry name" value="NAD(P)-bd_dom_sf"/>
</dbReference>
<reference evidence="18 21" key="2">
    <citation type="submission" date="2019-07" db="EMBL/GenBank/DDBJ databases">
        <title>Whole genome shotgun sequence of Alkalibacterium putridalgicola NBRC 103243.</title>
        <authorList>
            <person name="Hosoyama A."/>
            <person name="Uohara A."/>
            <person name="Ohji S."/>
            <person name="Ichikawa N."/>
        </authorList>
    </citation>
    <scope>NUCLEOTIDE SEQUENCE [LARGE SCALE GENOMIC DNA]</scope>
    <source>
        <strain evidence="18 21">NBRC 103243</strain>
    </source>
</reference>
<dbReference type="PANTHER" id="PTHR46278:SF2">
    <property type="entry name" value="ASPARTATE-SEMIALDEHYDE DEHYDROGENASE"/>
    <property type="match status" value="1"/>
</dbReference>
<feature type="binding site" evidence="15">
    <location>
        <begin position="38"/>
        <end position="39"/>
    </location>
    <ligand>
        <name>NADP(+)</name>
        <dbReference type="ChEBI" id="CHEBI:58349"/>
    </ligand>
</feature>
<comment type="catalytic activity">
    <reaction evidence="14 15">
        <text>L-aspartate 4-semialdehyde + phosphate + NADP(+) = 4-phospho-L-aspartate + NADPH + H(+)</text>
        <dbReference type="Rhea" id="RHEA:24284"/>
        <dbReference type="ChEBI" id="CHEBI:15378"/>
        <dbReference type="ChEBI" id="CHEBI:43474"/>
        <dbReference type="ChEBI" id="CHEBI:57535"/>
        <dbReference type="ChEBI" id="CHEBI:57783"/>
        <dbReference type="ChEBI" id="CHEBI:58349"/>
        <dbReference type="ChEBI" id="CHEBI:537519"/>
        <dbReference type="EC" id="1.2.1.11"/>
    </reaction>
</comment>
<dbReference type="UniPathway" id="UPA00050">
    <property type="reaction ID" value="UER00463"/>
</dbReference>
<feature type="active site" description="Acyl-thioester intermediate" evidence="15 16">
    <location>
        <position position="126"/>
    </location>
</feature>
<dbReference type="UniPathway" id="UPA00034">
    <property type="reaction ID" value="UER00016"/>
</dbReference>
<dbReference type="NCBIfam" id="TIGR01296">
    <property type="entry name" value="asd_B"/>
    <property type="match status" value="1"/>
</dbReference>
<keyword evidence="11 15" id="KW-0560">Oxidoreductase</keyword>
<evidence type="ECO:0000256" key="11">
    <source>
        <dbReference type="ARBA" id="ARBA00023002"/>
    </source>
</evidence>
<feature type="binding site" evidence="15">
    <location>
        <position position="226"/>
    </location>
    <ligand>
        <name>substrate</name>
    </ligand>
</feature>
<dbReference type="SMART" id="SM00859">
    <property type="entry name" value="Semialdhyde_dh"/>
    <property type="match status" value="1"/>
</dbReference>
<dbReference type="Proteomes" id="UP000321425">
    <property type="component" value="Unassembled WGS sequence"/>
</dbReference>
<evidence type="ECO:0000256" key="9">
    <source>
        <dbReference type="ARBA" id="ARBA00022857"/>
    </source>
</evidence>
<accession>A0A1H7X7A1</accession>
<sequence>MLNIAVVGATGLVGKTMLEMLELKNIPYSSITLFSSARSAGKEVTYKGKTYVVEELTEEKTDGGYDYVLMSAGGDTSLRFAPLFEKAGAVVIDNSSAWRMDPTIDLVVPDVNKASLDRRIIANPNCSTIQSVVPLKPLADAFGLKRVAYTTYQSVSGSGWKGIEDLERGEHGEGPLNYPKPIYHNVIPQIDVFLDNGYTKEEDKMIRETQKILNDASIAVTATCVRVPVPHAHAVAINVTLEAEPTVQELKAVLADFPGIILMDDPSNGLYPTPLDAAGKEGVFVGRIRKDNSLKNTYHLWSVSDNILKGAALNAVQILEELLLRKEER</sequence>
<evidence type="ECO:0000256" key="14">
    <source>
        <dbReference type="ARBA" id="ARBA00047891"/>
    </source>
</evidence>
<dbReference type="Pfam" id="PF01118">
    <property type="entry name" value="Semialdhyde_dh"/>
    <property type="match status" value="1"/>
</dbReference>
<evidence type="ECO:0000256" key="16">
    <source>
        <dbReference type="PIRSR" id="PIRSR000148-1"/>
    </source>
</evidence>
<evidence type="ECO:0000256" key="12">
    <source>
        <dbReference type="ARBA" id="ARBA00023154"/>
    </source>
</evidence>
<feature type="domain" description="Semialdehyde dehydrogenase NAD-binding" evidence="17">
    <location>
        <begin position="3"/>
        <end position="119"/>
    </location>
</feature>
<dbReference type="PANTHER" id="PTHR46278">
    <property type="entry name" value="DEHYDROGENASE, PUTATIVE-RELATED"/>
    <property type="match status" value="1"/>
</dbReference>
<dbReference type="NCBIfam" id="NF011456">
    <property type="entry name" value="PRK14874.1"/>
    <property type="match status" value="1"/>
</dbReference>
<evidence type="ECO:0000256" key="3">
    <source>
        <dbReference type="ARBA" id="ARBA00005097"/>
    </source>
</evidence>
<dbReference type="CDD" id="cd02316">
    <property type="entry name" value="VcASADH2_like_N"/>
    <property type="match status" value="1"/>
</dbReference>
<dbReference type="InterPro" id="IPR012280">
    <property type="entry name" value="Semialdhyde_DH_dimer_dom"/>
</dbReference>
<evidence type="ECO:0000313" key="19">
    <source>
        <dbReference type="EMBL" id="SEM28949.1"/>
    </source>
</evidence>
<dbReference type="GO" id="GO:0009097">
    <property type="term" value="P:isoleucine biosynthetic process"/>
    <property type="evidence" value="ECO:0007669"/>
    <property type="project" value="UniProtKB-UniRule"/>
</dbReference>
<dbReference type="GO" id="GO:0051287">
    <property type="term" value="F:NAD binding"/>
    <property type="evidence" value="ECO:0007669"/>
    <property type="project" value="InterPro"/>
</dbReference>
<dbReference type="GO" id="GO:0004073">
    <property type="term" value="F:aspartate-semialdehyde dehydrogenase activity"/>
    <property type="evidence" value="ECO:0007669"/>
    <property type="project" value="UniProtKB-UniRule"/>
</dbReference>
<dbReference type="SUPFAM" id="SSF55347">
    <property type="entry name" value="Glyceraldehyde-3-phosphate dehydrogenase-like, C-terminal domain"/>
    <property type="match status" value="1"/>
</dbReference>
<dbReference type="SUPFAM" id="SSF51735">
    <property type="entry name" value="NAD(P)-binding Rossmann-fold domains"/>
    <property type="match status" value="1"/>
</dbReference>
<evidence type="ECO:0000256" key="7">
    <source>
        <dbReference type="ARBA" id="ARBA00022605"/>
    </source>
</evidence>
<evidence type="ECO:0000256" key="4">
    <source>
        <dbReference type="ARBA" id="ARBA00010584"/>
    </source>
</evidence>
<dbReference type="Gene3D" id="3.30.360.10">
    <property type="entry name" value="Dihydrodipicolinate Reductase, domain 2"/>
    <property type="match status" value="1"/>
</dbReference>
<dbReference type="InterPro" id="IPR012080">
    <property type="entry name" value="Asp_semialdehyde_DH"/>
</dbReference>
<protein>
    <recommendedName>
        <fullName evidence="6 15">Aspartate-semialdehyde dehydrogenase</fullName>
        <shortName evidence="15">ASA dehydrogenase</shortName>
        <shortName evidence="15">ASADH</shortName>
        <ecNumber evidence="6 15">1.2.1.11</ecNumber>
    </recommendedName>
    <alternativeName>
        <fullName evidence="15">Aspartate-beta-semialdehyde dehydrogenase</fullName>
    </alternativeName>
</protein>
<evidence type="ECO:0000313" key="18">
    <source>
        <dbReference type="EMBL" id="GEK90266.1"/>
    </source>
</evidence>
<dbReference type="GO" id="GO:0071266">
    <property type="term" value="P:'de novo' L-methionine biosynthetic process"/>
    <property type="evidence" value="ECO:0007669"/>
    <property type="project" value="UniProtKB-UniRule"/>
</dbReference>
<comment type="pathway">
    <text evidence="1 15">Amino-acid biosynthesis; L-methionine biosynthesis via de novo pathway; L-homoserine from L-aspartate: step 2/3.</text>
</comment>
<keyword evidence="12 15" id="KW-0457">Lysine biosynthesis</keyword>
<evidence type="ECO:0000259" key="17">
    <source>
        <dbReference type="SMART" id="SM00859"/>
    </source>
</evidence>
<evidence type="ECO:0000256" key="6">
    <source>
        <dbReference type="ARBA" id="ARBA00013120"/>
    </source>
</evidence>
<dbReference type="InterPro" id="IPR000534">
    <property type="entry name" value="Semialdehyde_DH_NAD-bd"/>
</dbReference>
<evidence type="ECO:0000313" key="21">
    <source>
        <dbReference type="Proteomes" id="UP000321425"/>
    </source>
</evidence>
<dbReference type="EMBL" id="FOBL01000045">
    <property type="protein sequence ID" value="SEM28949.1"/>
    <property type="molecule type" value="Genomic_DNA"/>
</dbReference>
<dbReference type="EMBL" id="BJUX01000042">
    <property type="protein sequence ID" value="GEK90266.1"/>
    <property type="molecule type" value="Genomic_DNA"/>
</dbReference>
<dbReference type="STRING" id="426703.SAMN04488100_14512"/>
<dbReference type="AlphaFoldDB" id="A0A1H7X7A1"/>
<feature type="binding site" evidence="15">
    <location>
        <position position="99"/>
    </location>
    <ligand>
        <name>phosphate</name>
        <dbReference type="ChEBI" id="CHEBI:43474"/>
    </ligand>
</feature>
<dbReference type="GO" id="GO:0009088">
    <property type="term" value="P:threonine biosynthetic process"/>
    <property type="evidence" value="ECO:0007669"/>
    <property type="project" value="UniProtKB-UniRule"/>
</dbReference>
<comment type="subunit">
    <text evidence="5 15">Homodimer.</text>
</comment>
<dbReference type="OrthoDB" id="9805684at2"/>
<keyword evidence="9 15" id="KW-0521">NADP</keyword>
<evidence type="ECO:0000256" key="13">
    <source>
        <dbReference type="ARBA" id="ARBA00023167"/>
    </source>
</evidence>
<feature type="active site" description="Proton acceptor" evidence="15 16">
    <location>
        <position position="233"/>
    </location>
</feature>
<evidence type="ECO:0000256" key="10">
    <source>
        <dbReference type="ARBA" id="ARBA00022915"/>
    </source>
</evidence>
<comment type="function">
    <text evidence="15">Catalyzes the NADPH-dependent formation of L-aspartate-semialdehyde (L-ASA) by the reductive dephosphorylation of L-aspartyl-4-phosphate.</text>
</comment>
<keyword evidence="21" id="KW-1185">Reference proteome</keyword>
<evidence type="ECO:0000256" key="15">
    <source>
        <dbReference type="HAMAP-Rule" id="MF_02121"/>
    </source>
</evidence>
<reference evidence="19 20" key="1">
    <citation type="submission" date="2016-10" db="EMBL/GenBank/DDBJ databases">
        <authorList>
            <person name="de Groot N.N."/>
        </authorList>
    </citation>
    <scope>NUCLEOTIDE SEQUENCE [LARGE SCALE GENOMIC DNA]</scope>
    <source>
        <strain evidence="19 20">DSM 19182</strain>
    </source>
</reference>
<dbReference type="UniPathway" id="UPA00051">
    <property type="reaction ID" value="UER00464"/>
</dbReference>
<gene>
    <name evidence="15 18" type="primary">asd</name>
    <name evidence="18" type="ORF">APU01nite_23050</name>
    <name evidence="19" type="ORF">SAMN04488100_14512</name>
</gene>
<feature type="binding site" evidence="15">
    <location>
        <begin position="10"/>
        <end position="13"/>
    </location>
    <ligand>
        <name>NADP(+)</name>
        <dbReference type="ChEBI" id="CHEBI:58349"/>
    </ligand>
</feature>
<evidence type="ECO:0000256" key="2">
    <source>
        <dbReference type="ARBA" id="ARBA00005076"/>
    </source>
</evidence>
<dbReference type="Gene3D" id="3.40.50.720">
    <property type="entry name" value="NAD(P)-binding Rossmann-like Domain"/>
    <property type="match status" value="1"/>
</dbReference>
<dbReference type="HAMAP" id="MF_02121">
    <property type="entry name" value="ASADH"/>
    <property type="match status" value="1"/>
</dbReference>
<dbReference type="Proteomes" id="UP000198548">
    <property type="component" value="Unassembled WGS sequence"/>
</dbReference>
<comment type="pathway">
    <text evidence="2 15">Amino-acid biosynthesis; L-lysine biosynthesis via DAP pathway; (S)-tetrahydrodipicolinate from L-aspartate: step 2/4.</text>
</comment>